<dbReference type="EMBL" id="OX465081">
    <property type="protein sequence ID" value="CAI9288311.1"/>
    <property type="molecule type" value="Genomic_DNA"/>
</dbReference>
<accession>A0AA36E9M9</accession>
<keyword evidence="2" id="KW-1185">Reference proteome</keyword>
<dbReference type="Proteomes" id="UP001177003">
    <property type="component" value="Chromosome 5"/>
</dbReference>
<evidence type="ECO:0000313" key="2">
    <source>
        <dbReference type="Proteomes" id="UP001177003"/>
    </source>
</evidence>
<evidence type="ECO:0000313" key="1">
    <source>
        <dbReference type="EMBL" id="CAI9288311.1"/>
    </source>
</evidence>
<organism evidence="1 2">
    <name type="scientific">Lactuca saligna</name>
    <name type="common">Willowleaf lettuce</name>
    <dbReference type="NCBI Taxonomy" id="75948"/>
    <lineage>
        <taxon>Eukaryota</taxon>
        <taxon>Viridiplantae</taxon>
        <taxon>Streptophyta</taxon>
        <taxon>Embryophyta</taxon>
        <taxon>Tracheophyta</taxon>
        <taxon>Spermatophyta</taxon>
        <taxon>Magnoliopsida</taxon>
        <taxon>eudicotyledons</taxon>
        <taxon>Gunneridae</taxon>
        <taxon>Pentapetalae</taxon>
        <taxon>asterids</taxon>
        <taxon>campanulids</taxon>
        <taxon>Asterales</taxon>
        <taxon>Asteraceae</taxon>
        <taxon>Cichorioideae</taxon>
        <taxon>Cichorieae</taxon>
        <taxon>Lactucinae</taxon>
        <taxon>Lactuca</taxon>
    </lineage>
</organism>
<dbReference type="AlphaFoldDB" id="A0AA36E9M9"/>
<gene>
    <name evidence="1" type="ORF">LSALG_LOCUS27622</name>
</gene>
<protein>
    <submittedName>
        <fullName evidence="1">Uncharacterized protein</fullName>
    </submittedName>
</protein>
<sequence>MQDLFDKEDIDDDSVVDMMCIFEVTISQPKGNNEKGDGFQDAMNAILQNILHGNDERGVEDVKPSLAKILDEVGDAIDAILKMMKLDLESVVDLLGTGYNMAEIEIVRGVQIELDDMPPDVNEVEDIPYVDGVFEGNEVE</sequence>
<name>A0AA36E9M9_LACSI</name>
<proteinExistence type="predicted"/>
<reference evidence="1" key="1">
    <citation type="submission" date="2023-04" db="EMBL/GenBank/DDBJ databases">
        <authorList>
            <person name="Vijverberg K."/>
            <person name="Xiong W."/>
            <person name="Schranz E."/>
        </authorList>
    </citation>
    <scope>NUCLEOTIDE SEQUENCE</scope>
</reference>